<evidence type="ECO:0000313" key="3">
    <source>
        <dbReference type="Proteomes" id="UP000220927"/>
    </source>
</evidence>
<keyword evidence="3" id="KW-1185">Reference proteome</keyword>
<name>A0AAE5TXX0_9HYPH</name>
<evidence type="ECO:0000259" key="1">
    <source>
        <dbReference type="Pfam" id="PF13274"/>
    </source>
</evidence>
<dbReference type="Proteomes" id="UP000220927">
    <property type="component" value="Chromosome"/>
</dbReference>
<proteinExistence type="predicted"/>
<gene>
    <name evidence="2" type="ORF">CO657_13590</name>
</gene>
<dbReference type="RefSeq" id="WP_054182632.1">
    <property type="nucleotide sequence ID" value="NZ_CP034998.1"/>
</dbReference>
<feature type="domain" description="Antitoxin SocA-like Panacea" evidence="1">
    <location>
        <begin position="30"/>
        <end position="126"/>
    </location>
</feature>
<dbReference type="InterPro" id="IPR025272">
    <property type="entry name" value="SocA_Panacea"/>
</dbReference>
<accession>A0AAE5TXX0</accession>
<dbReference type="EMBL" id="CP034998">
    <property type="protein sequence ID" value="QAS79036.1"/>
    <property type="molecule type" value="Genomic_DNA"/>
</dbReference>
<protein>
    <submittedName>
        <fullName evidence="2">DUF4065 domain-containing protein</fullName>
    </submittedName>
</protein>
<dbReference type="Pfam" id="PF13274">
    <property type="entry name" value="SocA_Panacea"/>
    <property type="match status" value="1"/>
</dbReference>
<reference evidence="2 3" key="1">
    <citation type="submission" date="2019-01" db="EMBL/GenBank/DDBJ databases">
        <title>Genomic insights into the origins and evolution of symbiotic genes in the Phaseolus vulgaris microsymbionts.</title>
        <authorList>
            <person name="Tong W."/>
        </authorList>
    </citation>
    <scope>NUCLEOTIDE SEQUENCE [LARGE SCALE GENOMIC DNA]</scope>
    <source>
        <strain evidence="2 3">FH23</strain>
    </source>
</reference>
<evidence type="ECO:0000313" key="2">
    <source>
        <dbReference type="EMBL" id="QAS79036.1"/>
    </source>
</evidence>
<dbReference type="KEGG" id="rad:CO657_13590"/>
<sequence>MQIYQSNVIADFFRSRANPDVGDILSNLKLQKLCYYGAGIMAAVRQDDGRPLFSDRIEAWTHGPVVPAQYGRFKHLGADAIPPVEDFNTDQIEARDRMVLDNVYDFYGQYSAWKLRNMTHDEAPWKAAFARDNKVITTAELKEFFMSEIDQDYVKSYHEAR</sequence>
<organism evidence="2 3">
    <name type="scientific">Rhizobium acidisoli</name>
    <dbReference type="NCBI Taxonomy" id="1538158"/>
    <lineage>
        <taxon>Bacteria</taxon>
        <taxon>Pseudomonadati</taxon>
        <taxon>Pseudomonadota</taxon>
        <taxon>Alphaproteobacteria</taxon>
        <taxon>Hyphomicrobiales</taxon>
        <taxon>Rhizobiaceae</taxon>
        <taxon>Rhizobium/Agrobacterium group</taxon>
        <taxon>Rhizobium</taxon>
    </lineage>
</organism>
<dbReference type="AlphaFoldDB" id="A0AAE5TXX0"/>